<keyword evidence="2" id="KW-1185">Reference proteome</keyword>
<name>A0A285R9T0_9BACL</name>
<protein>
    <submittedName>
        <fullName evidence="1">Uncharacterized protein</fullName>
    </submittedName>
</protein>
<evidence type="ECO:0000313" key="1">
    <source>
        <dbReference type="EMBL" id="SOB90459.1"/>
    </source>
</evidence>
<organism evidence="1 2">
    <name type="scientific">Ureibacillus xyleni</name>
    <dbReference type="NCBI Taxonomy" id="614648"/>
    <lineage>
        <taxon>Bacteria</taxon>
        <taxon>Bacillati</taxon>
        <taxon>Bacillota</taxon>
        <taxon>Bacilli</taxon>
        <taxon>Bacillales</taxon>
        <taxon>Caryophanaceae</taxon>
        <taxon>Ureibacillus</taxon>
    </lineage>
</organism>
<proteinExistence type="predicted"/>
<gene>
    <name evidence="1" type="ORF">SAMN05880501_101164</name>
</gene>
<sequence>MGKSRTEVAVRLGIKVKTNSEAPGIYINNGNGIRKVEIEELFPEFKVLNHSSFPMERELLNNGAIIRKLEMEN</sequence>
<dbReference type="OrthoDB" id="10014732at2"/>
<dbReference type="Proteomes" id="UP000219636">
    <property type="component" value="Unassembled WGS sequence"/>
</dbReference>
<accession>A0A285R9T0</accession>
<dbReference type="RefSeq" id="WP_097071754.1">
    <property type="nucleotide sequence ID" value="NZ_OBMQ01000001.1"/>
</dbReference>
<dbReference type="EMBL" id="OBMQ01000001">
    <property type="protein sequence ID" value="SOB90459.1"/>
    <property type="molecule type" value="Genomic_DNA"/>
</dbReference>
<reference evidence="2" key="1">
    <citation type="submission" date="2017-08" db="EMBL/GenBank/DDBJ databases">
        <authorList>
            <person name="Varghese N."/>
            <person name="Submissions S."/>
        </authorList>
    </citation>
    <scope>NUCLEOTIDE SEQUENCE [LARGE SCALE GENOMIC DNA]</scope>
    <source>
        <strain evidence="2">JC22</strain>
    </source>
</reference>
<evidence type="ECO:0000313" key="2">
    <source>
        <dbReference type="Proteomes" id="UP000219636"/>
    </source>
</evidence>
<dbReference type="AlphaFoldDB" id="A0A285R9T0"/>